<accession>A0ACD0P2J5</accession>
<reference evidence="1 2" key="1">
    <citation type="journal article" date="2018" name="Mol. Biol. Evol.">
        <title>Broad Genomic Sampling Reveals a Smut Pathogenic Ancestry of the Fungal Clade Ustilaginomycotina.</title>
        <authorList>
            <person name="Kijpornyongpan T."/>
            <person name="Mondo S.J."/>
            <person name="Barry K."/>
            <person name="Sandor L."/>
            <person name="Lee J."/>
            <person name="Lipzen A."/>
            <person name="Pangilinan J."/>
            <person name="LaButti K."/>
            <person name="Hainaut M."/>
            <person name="Henrissat B."/>
            <person name="Grigoriev I.V."/>
            <person name="Spatafora J.W."/>
            <person name="Aime M.C."/>
        </authorList>
    </citation>
    <scope>NUCLEOTIDE SEQUENCE [LARGE SCALE GENOMIC DNA]</scope>
    <source>
        <strain evidence="1 2">SA 807</strain>
    </source>
</reference>
<dbReference type="EMBL" id="KZ819787">
    <property type="protein sequence ID" value="PWN52264.1"/>
    <property type="molecule type" value="Genomic_DNA"/>
</dbReference>
<protein>
    <submittedName>
        <fullName evidence="1">Uncharacterized protein</fullName>
    </submittedName>
</protein>
<organism evidence="1 2">
    <name type="scientific">Violaceomyces palustris</name>
    <dbReference type="NCBI Taxonomy" id="1673888"/>
    <lineage>
        <taxon>Eukaryota</taxon>
        <taxon>Fungi</taxon>
        <taxon>Dikarya</taxon>
        <taxon>Basidiomycota</taxon>
        <taxon>Ustilaginomycotina</taxon>
        <taxon>Ustilaginomycetes</taxon>
        <taxon>Violaceomycetales</taxon>
        <taxon>Violaceomycetaceae</taxon>
        <taxon>Violaceomyces</taxon>
    </lineage>
</organism>
<sequence length="647" mass="70217">MACSSFTLLRPWKRFSSSSSDRRRASSSTDRSPSSFKSNSKLPPNLSHSSSSPVGSHSLMSNQDDQHYASTSSSSSSSSSSSFLTRAISPPLAQSQAPLPTAPPPCTLDANHAQPEVDTDVIIVGAGLSGLTCAKELLSSPRSHRSHLSSSTPPAPPKVLLFEASDRVGGRTLDRQTRQGGDTLEMGGQWIGPGQEEVLKLSLELGLTTFDTYNKGSSLYRFKGVNKRYTGEVPCGIIAKVDLYLAIRKLNRLSRKVPSDRPWLSPMAKSLDQVSVGAWIDDNLRTSEGRRLFKVAVLGVYAEDAEMISLLDLLASISGVGGDVDQILGDAQTTRFVEGPQSMSEKLAERLPPGVLHLGESILRIEEQILSQRSETKPEPSMDGCQDKESGQGGGEEGRRRRRNSSNLKTFRIYKVTTSKGNSFTARHVVLTMPRPSLSKLTFQPPLPALTSQLLQHQPMASVIKYNIVYSRPFWRENGLNGSSVVVPQEVGEGRGEDGKEGSPISNSNMIQLTSDNSPPDGRSTNGVLVAFTLGSNSRRYSSISPDQRKRSVLSTLSEIFGEESMEPIQFEEKVWSQDPFSMGGYGTYYPPGVLTGFADACRVDRVRGIHFAGDATSHVWTGYMEGAILSAKRASAQVIQALPTQD</sequence>
<keyword evidence="2" id="KW-1185">Reference proteome</keyword>
<proteinExistence type="predicted"/>
<evidence type="ECO:0000313" key="2">
    <source>
        <dbReference type="Proteomes" id="UP000245626"/>
    </source>
</evidence>
<gene>
    <name evidence="1" type="ORF">IE53DRAFT_385308</name>
</gene>
<dbReference type="Proteomes" id="UP000245626">
    <property type="component" value="Unassembled WGS sequence"/>
</dbReference>
<name>A0ACD0P2J5_9BASI</name>
<evidence type="ECO:0000313" key="1">
    <source>
        <dbReference type="EMBL" id="PWN52264.1"/>
    </source>
</evidence>